<dbReference type="PANTHER" id="PTHR15641:SF1">
    <property type="entry name" value="ELONGATOR COMPLEX PROTEIN 5"/>
    <property type="match status" value="1"/>
</dbReference>
<sequence length="372" mass="40431">MVLLPSIVTDPSGLRPHQPLILVQSSASQTCLPVLRNLIQPAGHPVQTLLFCLLYPPTSLVANWPNTSNNGSLKVFDYTERVPGYNETHDSRDEILAAVHSGQLGSQAGRRTMLIADSTPRVTSCDHRLCRHPCYGSRIRRSDVQMYQVTSQPDHLPFTAVCVDPTSSSCSLLPVLTQTQLSATLTHIIAHPPALLTHLASSYLAPPPPAGSAEKFWTVFIPVSERANESEALVYGPEGSGTCSGGGADLPEFVVELIVRGIAAEGRKRGIERRIEAWSDTSPGHLEKLDSLKSIWSRSKLPEEKPADTKQAVSFNLKLTPSQEKARAQVPLPYAHEGEIMPPAPPIGGTIFYEPDSADDIDDDDPDEDLDI</sequence>
<evidence type="ECO:0000256" key="4">
    <source>
        <dbReference type="ARBA" id="ARBA00009567"/>
    </source>
</evidence>
<reference evidence="10" key="1">
    <citation type="submission" date="2021-03" db="EMBL/GenBank/DDBJ databases">
        <title>Evolutionary innovations through gain and loss of genes in the ectomycorrhizal Boletales.</title>
        <authorList>
            <person name="Wu G."/>
            <person name="Miyauchi S."/>
            <person name="Morin E."/>
            <person name="Yang Z.-L."/>
            <person name="Xu J."/>
            <person name="Martin F.M."/>
        </authorList>
    </citation>
    <scope>NUCLEOTIDE SEQUENCE</scope>
    <source>
        <strain evidence="10">BR01</strain>
    </source>
</reference>
<organism evidence="10 11">
    <name type="scientific">Boletus reticuloceps</name>
    <dbReference type="NCBI Taxonomy" id="495285"/>
    <lineage>
        <taxon>Eukaryota</taxon>
        <taxon>Fungi</taxon>
        <taxon>Dikarya</taxon>
        <taxon>Basidiomycota</taxon>
        <taxon>Agaricomycotina</taxon>
        <taxon>Agaricomycetes</taxon>
        <taxon>Agaricomycetidae</taxon>
        <taxon>Boletales</taxon>
        <taxon>Boletineae</taxon>
        <taxon>Boletaceae</taxon>
        <taxon>Boletoideae</taxon>
        <taxon>Boletus</taxon>
    </lineage>
</organism>
<evidence type="ECO:0000256" key="2">
    <source>
        <dbReference type="ARBA" id="ARBA00004496"/>
    </source>
</evidence>
<evidence type="ECO:0000256" key="6">
    <source>
        <dbReference type="ARBA" id="ARBA00022490"/>
    </source>
</evidence>
<evidence type="ECO:0000256" key="5">
    <source>
        <dbReference type="ARBA" id="ARBA00020264"/>
    </source>
</evidence>
<dbReference type="GO" id="GO:0002098">
    <property type="term" value="P:tRNA wobble uridine modification"/>
    <property type="evidence" value="ECO:0007669"/>
    <property type="project" value="InterPro"/>
</dbReference>
<comment type="subcellular location">
    <subcellularLocation>
        <location evidence="2">Cytoplasm</location>
    </subcellularLocation>
    <subcellularLocation>
        <location evidence="1">Nucleus</location>
    </subcellularLocation>
</comment>
<evidence type="ECO:0000256" key="7">
    <source>
        <dbReference type="ARBA" id="ARBA00022694"/>
    </source>
</evidence>
<dbReference type="UniPathway" id="UPA00988"/>
<dbReference type="Proteomes" id="UP000683000">
    <property type="component" value="Unassembled WGS sequence"/>
</dbReference>
<evidence type="ECO:0000313" key="11">
    <source>
        <dbReference type="Proteomes" id="UP000683000"/>
    </source>
</evidence>
<proteinExistence type="inferred from homology"/>
<comment type="pathway">
    <text evidence="3">tRNA modification; 5-methoxycarbonylmethyl-2-thiouridine-tRNA biosynthesis.</text>
</comment>
<evidence type="ECO:0000256" key="9">
    <source>
        <dbReference type="SAM" id="MobiDB-lite"/>
    </source>
</evidence>
<comment type="similarity">
    <text evidence="4">Belongs to the ELP5 family.</text>
</comment>
<dbReference type="PANTHER" id="PTHR15641">
    <property type="entry name" value="ELONGATOR COMPLEX PROTEIN 5"/>
    <property type="match status" value="1"/>
</dbReference>
<keyword evidence="7" id="KW-0819">tRNA processing</keyword>
<keyword evidence="6" id="KW-0963">Cytoplasm</keyword>
<protein>
    <recommendedName>
        <fullName evidence="5">Elongator complex protein 5</fullName>
    </recommendedName>
</protein>
<feature type="compositionally biased region" description="Acidic residues" evidence="9">
    <location>
        <begin position="356"/>
        <end position="372"/>
    </location>
</feature>
<evidence type="ECO:0000313" key="10">
    <source>
        <dbReference type="EMBL" id="KAG6381215.1"/>
    </source>
</evidence>
<dbReference type="GO" id="GO:0000049">
    <property type="term" value="F:tRNA binding"/>
    <property type="evidence" value="ECO:0007669"/>
    <property type="project" value="TreeGrafter"/>
</dbReference>
<keyword evidence="8" id="KW-0539">Nucleus</keyword>
<evidence type="ECO:0000256" key="1">
    <source>
        <dbReference type="ARBA" id="ARBA00004123"/>
    </source>
</evidence>
<dbReference type="GO" id="GO:0005634">
    <property type="term" value="C:nucleus"/>
    <property type="evidence" value="ECO:0007669"/>
    <property type="project" value="UniProtKB-SubCell"/>
</dbReference>
<evidence type="ECO:0000256" key="8">
    <source>
        <dbReference type="ARBA" id="ARBA00023242"/>
    </source>
</evidence>
<comment type="caution">
    <text evidence="10">The sequence shown here is derived from an EMBL/GenBank/DDBJ whole genome shotgun (WGS) entry which is preliminary data.</text>
</comment>
<keyword evidence="11" id="KW-1185">Reference proteome</keyword>
<dbReference type="AlphaFoldDB" id="A0A8I3AG62"/>
<accession>A0A8I3AG62</accession>
<dbReference type="InterPro" id="IPR019519">
    <property type="entry name" value="Elp5"/>
</dbReference>
<dbReference type="GO" id="GO:0033588">
    <property type="term" value="C:elongator holoenzyme complex"/>
    <property type="evidence" value="ECO:0007669"/>
    <property type="project" value="InterPro"/>
</dbReference>
<evidence type="ECO:0000256" key="3">
    <source>
        <dbReference type="ARBA" id="ARBA00005043"/>
    </source>
</evidence>
<feature type="region of interest" description="Disordered" evidence="9">
    <location>
        <begin position="336"/>
        <end position="372"/>
    </location>
</feature>
<dbReference type="EMBL" id="JAGFBS010000002">
    <property type="protein sequence ID" value="KAG6381215.1"/>
    <property type="molecule type" value="Genomic_DNA"/>
</dbReference>
<dbReference type="OrthoDB" id="166907at2759"/>
<name>A0A8I3AG62_9AGAM</name>
<gene>
    <name evidence="10" type="ORF">JVT61DRAFT_5618</name>
</gene>
<dbReference type="GO" id="GO:0005829">
    <property type="term" value="C:cytosol"/>
    <property type="evidence" value="ECO:0007669"/>
    <property type="project" value="TreeGrafter"/>
</dbReference>